<accession>A0A857MNM7</accession>
<proteinExistence type="predicted"/>
<dbReference type="Proteomes" id="UP001059824">
    <property type="component" value="Chromosome"/>
</dbReference>
<name>A0A857MNM7_9BACT</name>
<dbReference type="RefSeq" id="WP_260762420.1">
    <property type="nucleotide sequence ID" value="NZ_CP045921.1"/>
</dbReference>
<evidence type="ECO:0000313" key="1">
    <source>
        <dbReference type="EMBL" id="QHN42859.1"/>
    </source>
</evidence>
<dbReference type="AlphaFoldDB" id="A0A857MNM7"/>
<protein>
    <submittedName>
        <fullName evidence="1">Uncharacterized protein</fullName>
    </submittedName>
</protein>
<sequence length="89" mass="9707">MGKYTGVTERLMDLVEGSTHVLGDEDVESAFEHCDPLRLVMLLHQMRHAARTCGKVPMNGDPVAQRGAEAKVILSQAGMLKFDVLSIPS</sequence>
<gene>
    <name evidence="1" type="ORF">GII36_03265</name>
</gene>
<keyword evidence="2" id="KW-1185">Reference proteome</keyword>
<dbReference type="EMBL" id="CP045921">
    <property type="protein sequence ID" value="QHN42859.1"/>
    <property type="molecule type" value="Genomic_DNA"/>
</dbReference>
<organism evidence="1 2">
    <name type="scientific">Candidatus Mycosynbacter amalyticus</name>
    <dbReference type="NCBI Taxonomy" id="2665156"/>
    <lineage>
        <taxon>Bacteria</taxon>
        <taxon>Candidatus Saccharimonadota</taxon>
        <taxon>Candidatus Saccharimonadota incertae sedis</taxon>
        <taxon>Candidatus Mycosynbacter</taxon>
    </lineage>
</organism>
<reference evidence="1" key="1">
    <citation type="journal article" date="2021" name="Nat. Microbiol.">
        <title>Cocultivation of an ultrasmall environmental parasitic bacterium with lytic ability against bacteria associated with wastewater foams.</title>
        <authorList>
            <person name="Batinovic S."/>
            <person name="Rose J.J.A."/>
            <person name="Ratcliffe J."/>
            <person name="Seviour R.J."/>
            <person name="Petrovski S."/>
        </authorList>
    </citation>
    <scope>NUCLEOTIDE SEQUENCE</scope>
    <source>
        <strain evidence="1">JR1</strain>
    </source>
</reference>
<evidence type="ECO:0000313" key="2">
    <source>
        <dbReference type="Proteomes" id="UP001059824"/>
    </source>
</evidence>
<dbReference type="KEGG" id="mama:GII36_03265"/>